<gene>
    <name evidence="12" type="ORF">DFR50_12624</name>
</gene>
<dbReference type="PANTHER" id="PTHR30582:SF24">
    <property type="entry name" value="L,D-TRANSPEPTIDASE ERFK_SRFK-RELATED"/>
    <property type="match status" value="1"/>
</dbReference>
<feature type="chain" id="PRO_5016594438" evidence="10">
    <location>
        <begin position="25"/>
        <end position="212"/>
    </location>
</feature>
<evidence type="ECO:0000313" key="12">
    <source>
        <dbReference type="EMBL" id="RBP08179.1"/>
    </source>
</evidence>
<dbReference type="GO" id="GO:0005576">
    <property type="term" value="C:extracellular region"/>
    <property type="evidence" value="ECO:0007669"/>
    <property type="project" value="TreeGrafter"/>
</dbReference>
<evidence type="ECO:0000256" key="8">
    <source>
        <dbReference type="ARBA" id="ARBA00023316"/>
    </source>
</evidence>
<dbReference type="UniPathway" id="UPA00219"/>
<dbReference type="EMBL" id="QNRK01000026">
    <property type="protein sequence ID" value="RBP08179.1"/>
    <property type="molecule type" value="Genomic_DNA"/>
</dbReference>
<feature type="active site" description="Nucleophile" evidence="9">
    <location>
        <position position="188"/>
    </location>
</feature>
<evidence type="ECO:0000256" key="1">
    <source>
        <dbReference type="ARBA" id="ARBA00004752"/>
    </source>
</evidence>
<evidence type="ECO:0000256" key="5">
    <source>
        <dbReference type="ARBA" id="ARBA00022801"/>
    </source>
</evidence>
<dbReference type="RefSeq" id="WP_245428012.1">
    <property type="nucleotide sequence ID" value="NZ_QNRK01000026.1"/>
</dbReference>
<reference evidence="12 13" key="1">
    <citation type="submission" date="2018-06" db="EMBL/GenBank/DDBJ databases">
        <title>Genomic Encyclopedia of Type Strains, Phase IV (KMG-IV): sequencing the most valuable type-strain genomes for metagenomic binning, comparative biology and taxonomic classification.</title>
        <authorList>
            <person name="Goeker M."/>
        </authorList>
    </citation>
    <scope>NUCLEOTIDE SEQUENCE [LARGE SCALE GENOMIC DNA]</scope>
    <source>
        <strain evidence="12 13">DSM 24875</strain>
    </source>
</reference>
<feature type="active site" description="Proton donor/acceptor" evidence="9">
    <location>
        <position position="172"/>
    </location>
</feature>
<keyword evidence="3" id="KW-0328">Glycosyltransferase</keyword>
<evidence type="ECO:0000256" key="4">
    <source>
        <dbReference type="ARBA" id="ARBA00022679"/>
    </source>
</evidence>
<dbReference type="CDD" id="cd16913">
    <property type="entry name" value="YkuD_like"/>
    <property type="match status" value="1"/>
</dbReference>
<dbReference type="PANTHER" id="PTHR30582">
    <property type="entry name" value="L,D-TRANSPEPTIDASE"/>
    <property type="match status" value="1"/>
</dbReference>
<evidence type="ECO:0000259" key="11">
    <source>
        <dbReference type="PROSITE" id="PS52029"/>
    </source>
</evidence>
<feature type="signal peptide" evidence="10">
    <location>
        <begin position="1"/>
        <end position="24"/>
    </location>
</feature>
<dbReference type="Gene3D" id="2.40.440.10">
    <property type="entry name" value="L,D-transpeptidase catalytic domain-like"/>
    <property type="match status" value="1"/>
</dbReference>
<evidence type="ECO:0000313" key="13">
    <source>
        <dbReference type="Proteomes" id="UP000253529"/>
    </source>
</evidence>
<organism evidence="12 13">
    <name type="scientific">Roseiarcus fermentans</name>
    <dbReference type="NCBI Taxonomy" id="1473586"/>
    <lineage>
        <taxon>Bacteria</taxon>
        <taxon>Pseudomonadati</taxon>
        <taxon>Pseudomonadota</taxon>
        <taxon>Alphaproteobacteria</taxon>
        <taxon>Hyphomicrobiales</taxon>
        <taxon>Roseiarcaceae</taxon>
        <taxon>Roseiarcus</taxon>
    </lineage>
</organism>
<dbReference type="GO" id="GO:0071972">
    <property type="term" value="F:peptidoglycan L,D-transpeptidase activity"/>
    <property type="evidence" value="ECO:0007669"/>
    <property type="project" value="TreeGrafter"/>
</dbReference>
<protein>
    <submittedName>
        <fullName evidence="12">L,D-transpeptidase-like protein</fullName>
    </submittedName>
</protein>
<evidence type="ECO:0000256" key="10">
    <source>
        <dbReference type="SAM" id="SignalP"/>
    </source>
</evidence>
<name>A0A366F352_9HYPH</name>
<keyword evidence="4" id="KW-0808">Transferase</keyword>
<keyword evidence="7 9" id="KW-0573">Peptidoglycan synthesis</keyword>
<dbReference type="SUPFAM" id="SSF141523">
    <property type="entry name" value="L,D-transpeptidase catalytic domain-like"/>
    <property type="match status" value="1"/>
</dbReference>
<accession>A0A366F352</accession>
<dbReference type="PROSITE" id="PS52029">
    <property type="entry name" value="LD_TPASE"/>
    <property type="match status" value="1"/>
</dbReference>
<keyword evidence="8 9" id="KW-0961">Cell wall biogenesis/degradation</keyword>
<dbReference type="GO" id="GO:0016757">
    <property type="term" value="F:glycosyltransferase activity"/>
    <property type="evidence" value="ECO:0007669"/>
    <property type="project" value="UniProtKB-KW"/>
</dbReference>
<evidence type="ECO:0000256" key="2">
    <source>
        <dbReference type="ARBA" id="ARBA00005992"/>
    </source>
</evidence>
<proteinExistence type="inferred from homology"/>
<keyword evidence="6 9" id="KW-0133">Cell shape</keyword>
<evidence type="ECO:0000256" key="9">
    <source>
        <dbReference type="PROSITE-ProRule" id="PRU01373"/>
    </source>
</evidence>
<keyword evidence="10" id="KW-0732">Signal</keyword>
<dbReference type="GO" id="GO:0018104">
    <property type="term" value="P:peptidoglycan-protein cross-linking"/>
    <property type="evidence" value="ECO:0007669"/>
    <property type="project" value="TreeGrafter"/>
</dbReference>
<dbReference type="FunFam" id="2.40.440.10:FF:000002">
    <property type="entry name" value="L,D-transpeptidase ErfK/SrfK"/>
    <property type="match status" value="1"/>
</dbReference>
<dbReference type="GO" id="GO:0071555">
    <property type="term" value="P:cell wall organization"/>
    <property type="evidence" value="ECO:0007669"/>
    <property type="project" value="UniProtKB-UniRule"/>
</dbReference>
<sequence length="212" mass="23353">MANGVGMKTNGLFLCAALGIAALASGCQSVLQSGLPDPKLSDRDRQMMALAEPDEKNIPVVRNIVEYQTKEKPGTIIVDSGPKYLYYVLPNNQAIQYRVATGSEAAGWTGRATVGAMKEWPTWMPTASIMERWPQFQVYKQHGPLEGRWDNPLGARALYLFQGNTDTLYRIHGTNEPSEIGQAVSSGCIRMRDLDVIDLYNRVHVGTPVVVL</sequence>
<dbReference type="InterPro" id="IPR050979">
    <property type="entry name" value="LD-transpeptidase"/>
</dbReference>
<dbReference type="Pfam" id="PF03734">
    <property type="entry name" value="YkuD"/>
    <property type="match status" value="1"/>
</dbReference>
<comment type="caution">
    <text evidence="12">The sequence shown here is derived from an EMBL/GenBank/DDBJ whole genome shotgun (WGS) entry which is preliminary data.</text>
</comment>
<evidence type="ECO:0000256" key="6">
    <source>
        <dbReference type="ARBA" id="ARBA00022960"/>
    </source>
</evidence>
<comment type="pathway">
    <text evidence="1 9">Cell wall biogenesis; peptidoglycan biosynthesis.</text>
</comment>
<evidence type="ECO:0000256" key="7">
    <source>
        <dbReference type="ARBA" id="ARBA00022984"/>
    </source>
</evidence>
<feature type="domain" description="L,D-TPase catalytic" evidence="11">
    <location>
        <begin position="74"/>
        <end position="212"/>
    </location>
</feature>
<dbReference type="InterPro" id="IPR005490">
    <property type="entry name" value="LD_TPept_cat_dom"/>
</dbReference>
<evidence type="ECO:0000256" key="3">
    <source>
        <dbReference type="ARBA" id="ARBA00022676"/>
    </source>
</evidence>
<keyword evidence="13" id="KW-1185">Reference proteome</keyword>
<dbReference type="GO" id="GO:0008360">
    <property type="term" value="P:regulation of cell shape"/>
    <property type="evidence" value="ECO:0007669"/>
    <property type="project" value="UniProtKB-UniRule"/>
</dbReference>
<keyword evidence="5" id="KW-0378">Hydrolase</keyword>
<dbReference type="Proteomes" id="UP000253529">
    <property type="component" value="Unassembled WGS sequence"/>
</dbReference>
<comment type="similarity">
    <text evidence="2">Belongs to the YkuD family.</text>
</comment>
<dbReference type="InterPro" id="IPR038063">
    <property type="entry name" value="Transpep_catalytic_dom"/>
</dbReference>
<dbReference type="AlphaFoldDB" id="A0A366F352"/>